<dbReference type="InterPro" id="IPR052374">
    <property type="entry name" value="SERAC1"/>
</dbReference>
<evidence type="ECO:0000313" key="2">
    <source>
        <dbReference type="Proteomes" id="UP001302321"/>
    </source>
</evidence>
<feature type="non-terminal residue" evidence="1">
    <location>
        <position position="1"/>
    </location>
</feature>
<proteinExistence type="predicted"/>
<dbReference type="Proteomes" id="UP001302321">
    <property type="component" value="Unassembled WGS sequence"/>
</dbReference>
<dbReference type="PANTHER" id="PTHR48182:SF3">
    <property type="entry name" value="DUF676 DOMAIN-CONTAINING PROTEIN"/>
    <property type="match status" value="1"/>
</dbReference>
<evidence type="ECO:0000313" key="1">
    <source>
        <dbReference type="EMBL" id="KAK4171315.1"/>
    </source>
</evidence>
<evidence type="ECO:0008006" key="3">
    <source>
        <dbReference type="Google" id="ProtNLM"/>
    </source>
</evidence>
<dbReference type="InterPro" id="IPR029058">
    <property type="entry name" value="AB_hydrolase_fold"/>
</dbReference>
<reference evidence="1" key="2">
    <citation type="submission" date="2023-05" db="EMBL/GenBank/DDBJ databases">
        <authorList>
            <consortium name="Lawrence Berkeley National Laboratory"/>
            <person name="Steindorff A."/>
            <person name="Hensen N."/>
            <person name="Bonometti L."/>
            <person name="Westerberg I."/>
            <person name="Brannstrom I.O."/>
            <person name="Guillou S."/>
            <person name="Cros-Aarteil S."/>
            <person name="Calhoun S."/>
            <person name="Haridas S."/>
            <person name="Kuo A."/>
            <person name="Mondo S."/>
            <person name="Pangilinan J."/>
            <person name="Riley R."/>
            <person name="Labutti K."/>
            <person name="Andreopoulos B."/>
            <person name="Lipzen A."/>
            <person name="Chen C."/>
            <person name="Yanf M."/>
            <person name="Daum C."/>
            <person name="Ng V."/>
            <person name="Clum A."/>
            <person name="Ohm R."/>
            <person name="Martin F."/>
            <person name="Silar P."/>
            <person name="Natvig D."/>
            <person name="Lalanne C."/>
            <person name="Gautier V."/>
            <person name="Ament-Velasquez S.L."/>
            <person name="Kruys A."/>
            <person name="Hutchinson M.I."/>
            <person name="Powell A.J."/>
            <person name="Barry K."/>
            <person name="Miller A.N."/>
            <person name="Grigoriev I.V."/>
            <person name="Debuchy R."/>
            <person name="Gladieux P."/>
            <person name="Thoren M.H."/>
            <person name="Johannesson H."/>
        </authorList>
    </citation>
    <scope>NUCLEOTIDE SEQUENCE</scope>
    <source>
        <strain evidence="1">CBS 892.96</strain>
    </source>
</reference>
<accession>A0AAN6VX61</accession>
<name>A0AAN6VX61_9PEZI</name>
<dbReference type="PANTHER" id="PTHR48182">
    <property type="entry name" value="PROTEIN SERAC1"/>
    <property type="match status" value="1"/>
</dbReference>
<keyword evidence="2" id="KW-1185">Reference proteome</keyword>
<gene>
    <name evidence="1" type="ORF">QBC36DRAFT_199608</name>
</gene>
<protein>
    <recommendedName>
        <fullName evidence="3">GPI inositol-deacylase</fullName>
    </recommendedName>
</protein>
<comment type="caution">
    <text evidence="1">The sequence shown here is derived from an EMBL/GenBank/DDBJ whole genome shotgun (WGS) entry which is preliminary data.</text>
</comment>
<reference evidence="1" key="1">
    <citation type="journal article" date="2023" name="Mol. Phylogenet. Evol.">
        <title>Genome-scale phylogeny and comparative genomics of the fungal order Sordariales.</title>
        <authorList>
            <person name="Hensen N."/>
            <person name="Bonometti L."/>
            <person name="Westerberg I."/>
            <person name="Brannstrom I.O."/>
            <person name="Guillou S."/>
            <person name="Cros-Aarteil S."/>
            <person name="Calhoun S."/>
            <person name="Haridas S."/>
            <person name="Kuo A."/>
            <person name="Mondo S."/>
            <person name="Pangilinan J."/>
            <person name="Riley R."/>
            <person name="LaButti K."/>
            <person name="Andreopoulos B."/>
            <person name="Lipzen A."/>
            <person name="Chen C."/>
            <person name="Yan M."/>
            <person name="Daum C."/>
            <person name="Ng V."/>
            <person name="Clum A."/>
            <person name="Steindorff A."/>
            <person name="Ohm R.A."/>
            <person name="Martin F."/>
            <person name="Silar P."/>
            <person name="Natvig D.O."/>
            <person name="Lalanne C."/>
            <person name="Gautier V."/>
            <person name="Ament-Velasquez S.L."/>
            <person name="Kruys A."/>
            <person name="Hutchinson M.I."/>
            <person name="Powell A.J."/>
            <person name="Barry K."/>
            <person name="Miller A.N."/>
            <person name="Grigoriev I.V."/>
            <person name="Debuchy R."/>
            <person name="Gladieux P."/>
            <person name="Hiltunen Thoren M."/>
            <person name="Johannesson H."/>
        </authorList>
    </citation>
    <scope>NUCLEOTIDE SEQUENCE</scope>
    <source>
        <strain evidence="1">CBS 892.96</strain>
    </source>
</reference>
<dbReference type="SUPFAM" id="SSF53474">
    <property type="entry name" value="alpha/beta-Hydrolases"/>
    <property type="match status" value="1"/>
</dbReference>
<organism evidence="1 2">
    <name type="scientific">Triangularia setosa</name>
    <dbReference type="NCBI Taxonomy" id="2587417"/>
    <lineage>
        <taxon>Eukaryota</taxon>
        <taxon>Fungi</taxon>
        <taxon>Dikarya</taxon>
        <taxon>Ascomycota</taxon>
        <taxon>Pezizomycotina</taxon>
        <taxon>Sordariomycetes</taxon>
        <taxon>Sordariomycetidae</taxon>
        <taxon>Sordariales</taxon>
        <taxon>Podosporaceae</taxon>
        <taxon>Triangularia</taxon>
    </lineage>
</organism>
<sequence length="141" mass="15596">IVSVHGIAAHPLRIWKHKKTGVHWLKGRSMLPKTLSNARILYFGYQSAWYGPNSVRQTVNRAADQLLNSLVSGQLREPYSNVCHTWNCPDHPIIFIAHCIGGFHVAHAQRSNFPGLIDAITGLIFLGTTHSDMDGNSALST</sequence>
<dbReference type="EMBL" id="MU866588">
    <property type="protein sequence ID" value="KAK4171315.1"/>
    <property type="molecule type" value="Genomic_DNA"/>
</dbReference>
<dbReference type="AlphaFoldDB" id="A0AAN6VX61"/>